<keyword evidence="3" id="KW-1185">Reference proteome</keyword>
<dbReference type="AlphaFoldDB" id="A0A4S2MHW8"/>
<dbReference type="OrthoDB" id="2364732at2759"/>
<dbReference type="Proteomes" id="UP000298138">
    <property type="component" value="Unassembled WGS sequence"/>
</dbReference>
<feature type="compositionally biased region" description="Polar residues" evidence="1">
    <location>
        <begin position="1"/>
        <end position="15"/>
    </location>
</feature>
<sequence>MGPPNVDSTESQPESHTVEEVPEVRDKNRSTTQNRLNSRLSLPQAWIPAEGPRGYGVGTYLAQLAVEQRVGITVQGAPGIRLYLAREEFEDMVGRLCSQLSSEVREYIWYLTAVHPGAVRSIVDALKNVNSYFPATFCARY</sequence>
<dbReference type="EMBL" id="ML220182">
    <property type="protein sequence ID" value="TGZ76363.1"/>
    <property type="molecule type" value="Genomic_DNA"/>
</dbReference>
<evidence type="ECO:0000313" key="2">
    <source>
        <dbReference type="EMBL" id="TGZ76363.1"/>
    </source>
</evidence>
<dbReference type="STRING" id="341454.A0A4S2MHW8"/>
<accession>A0A4S2MHW8</accession>
<reference evidence="2 3" key="1">
    <citation type="submission" date="2019-04" db="EMBL/GenBank/DDBJ databases">
        <title>Comparative genomics and transcriptomics to analyze fruiting body development in filamentous ascomycetes.</title>
        <authorList>
            <consortium name="DOE Joint Genome Institute"/>
            <person name="Lutkenhaus R."/>
            <person name="Traeger S."/>
            <person name="Breuer J."/>
            <person name="Kuo A."/>
            <person name="Lipzen A."/>
            <person name="Pangilinan J."/>
            <person name="Dilworth D."/>
            <person name="Sandor L."/>
            <person name="Poggeler S."/>
            <person name="Barry K."/>
            <person name="Grigoriev I.V."/>
            <person name="Nowrousian M."/>
        </authorList>
    </citation>
    <scope>NUCLEOTIDE SEQUENCE [LARGE SCALE GENOMIC DNA]</scope>
    <source>
        <strain evidence="2 3">CBS 389.68</strain>
    </source>
</reference>
<organism evidence="2 3">
    <name type="scientific">Ascodesmis nigricans</name>
    <dbReference type="NCBI Taxonomy" id="341454"/>
    <lineage>
        <taxon>Eukaryota</taxon>
        <taxon>Fungi</taxon>
        <taxon>Dikarya</taxon>
        <taxon>Ascomycota</taxon>
        <taxon>Pezizomycotina</taxon>
        <taxon>Pezizomycetes</taxon>
        <taxon>Pezizales</taxon>
        <taxon>Ascodesmidaceae</taxon>
        <taxon>Ascodesmis</taxon>
    </lineage>
</organism>
<proteinExistence type="predicted"/>
<protein>
    <submittedName>
        <fullName evidence="2">Uncharacterized protein</fullName>
    </submittedName>
</protein>
<dbReference type="InParanoid" id="A0A4S2MHW8"/>
<feature type="compositionally biased region" description="Basic and acidic residues" evidence="1">
    <location>
        <begin position="16"/>
        <end position="29"/>
    </location>
</feature>
<gene>
    <name evidence="2" type="ORF">EX30DRAFT_375538</name>
</gene>
<evidence type="ECO:0000256" key="1">
    <source>
        <dbReference type="SAM" id="MobiDB-lite"/>
    </source>
</evidence>
<name>A0A4S2MHW8_9PEZI</name>
<feature type="region of interest" description="Disordered" evidence="1">
    <location>
        <begin position="1"/>
        <end position="35"/>
    </location>
</feature>
<evidence type="ECO:0000313" key="3">
    <source>
        <dbReference type="Proteomes" id="UP000298138"/>
    </source>
</evidence>